<gene>
    <name evidence="2" type="primary">106087733</name>
</gene>
<dbReference type="InterPro" id="IPR036508">
    <property type="entry name" value="Chitin-bd_dom_sf"/>
</dbReference>
<feature type="chain" id="PRO_5009326535" description="Chitin-binding type-2 domain-containing protein" evidence="1">
    <location>
        <begin position="20"/>
        <end position="108"/>
    </location>
</feature>
<sequence>MKLYAVCFLLFALAVTCQAQGFSDPLYTGQPGCLTEGELTVGVYPHFRLKSAFWRCSVLGQAATLEVCPPAQGFLEPARACVPWTLWYWTPTVAPPSVPEDETATPLV</sequence>
<dbReference type="PANTHER" id="PTHR20987">
    <property type="entry name" value="CHITIN-BINDING TYPE-2 DOMAIN-CONTAINING PROTEIN-RELATED"/>
    <property type="match status" value="1"/>
</dbReference>
<dbReference type="Proteomes" id="UP000095300">
    <property type="component" value="Unassembled WGS sequence"/>
</dbReference>
<dbReference type="GO" id="GO:0008061">
    <property type="term" value="F:chitin binding"/>
    <property type="evidence" value="ECO:0007669"/>
    <property type="project" value="InterPro"/>
</dbReference>
<protein>
    <recommendedName>
        <fullName evidence="4">Chitin-binding type-2 domain-containing protein</fullName>
    </recommendedName>
</protein>
<organism evidence="2 3">
    <name type="scientific">Stomoxys calcitrans</name>
    <name type="common">Stable fly</name>
    <name type="synonym">Conops calcitrans</name>
    <dbReference type="NCBI Taxonomy" id="35570"/>
    <lineage>
        <taxon>Eukaryota</taxon>
        <taxon>Metazoa</taxon>
        <taxon>Ecdysozoa</taxon>
        <taxon>Arthropoda</taxon>
        <taxon>Hexapoda</taxon>
        <taxon>Insecta</taxon>
        <taxon>Pterygota</taxon>
        <taxon>Neoptera</taxon>
        <taxon>Endopterygota</taxon>
        <taxon>Diptera</taxon>
        <taxon>Brachycera</taxon>
        <taxon>Muscomorpha</taxon>
        <taxon>Muscoidea</taxon>
        <taxon>Muscidae</taxon>
        <taxon>Stomoxys</taxon>
    </lineage>
</organism>
<keyword evidence="3" id="KW-1185">Reference proteome</keyword>
<dbReference type="SUPFAM" id="SSF57625">
    <property type="entry name" value="Invertebrate chitin-binding proteins"/>
    <property type="match status" value="1"/>
</dbReference>
<feature type="signal peptide" evidence="1">
    <location>
        <begin position="1"/>
        <end position="19"/>
    </location>
</feature>
<dbReference type="OrthoDB" id="7812182at2759"/>
<accession>A0A1I8PFD4</accession>
<evidence type="ECO:0000313" key="2">
    <source>
        <dbReference type="EnsemblMetazoa" id="SCAU007615-PA"/>
    </source>
</evidence>
<dbReference type="AlphaFoldDB" id="A0A1I8PFD4"/>
<evidence type="ECO:0008006" key="4">
    <source>
        <dbReference type="Google" id="ProtNLM"/>
    </source>
</evidence>
<keyword evidence="1" id="KW-0732">Signal</keyword>
<evidence type="ECO:0000256" key="1">
    <source>
        <dbReference type="SAM" id="SignalP"/>
    </source>
</evidence>
<dbReference type="KEGG" id="scac:106087733"/>
<evidence type="ECO:0000313" key="3">
    <source>
        <dbReference type="Proteomes" id="UP000095300"/>
    </source>
</evidence>
<dbReference type="EnsemblMetazoa" id="SCAU007615-RA">
    <property type="protein sequence ID" value="SCAU007615-PA"/>
    <property type="gene ID" value="SCAU007615"/>
</dbReference>
<dbReference type="VEuPathDB" id="VectorBase:SCAU007615"/>
<name>A0A1I8PFD4_STOCA</name>
<dbReference type="PANTHER" id="PTHR20987:SF0">
    <property type="entry name" value="CHITIN-BINDING TYPE-2 DOMAIN-CONTAINING PROTEIN-RELATED"/>
    <property type="match status" value="1"/>
</dbReference>
<proteinExistence type="predicted"/>
<reference evidence="2" key="1">
    <citation type="submission" date="2020-05" db="UniProtKB">
        <authorList>
            <consortium name="EnsemblMetazoa"/>
        </authorList>
    </citation>
    <scope>IDENTIFICATION</scope>
    <source>
        <strain evidence="2">USDA</strain>
    </source>
</reference>